<dbReference type="AlphaFoldDB" id="A0A239DCY9"/>
<feature type="compositionally biased region" description="Basic and acidic residues" evidence="1">
    <location>
        <begin position="124"/>
        <end position="134"/>
    </location>
</feature>
<feature type="region of interest" description="Disordered" evidence="1">
    <location>
        <begin position="79"/>
        <end position="169"/>
    </location>
</feature>
<evidence type="ECO:0000313" key="3">
    <source>
        <dbReference type="Proteomes" id="UP000198324"/>
    </source>
</evidence>
<dbReference type="Proteomes" id="UP000198324">
    <property type="component" value="Unassembled WGS sequence"/>
</dbReference>
<keyword evidence="3" id="KW-1185">Reference proteome</keyword>
<reference evidence="2 3" key="1">
    <citation type="submission" date="2017-06" db="EMBL/GenBank/DDBJ databases">
        <authorList>
            <person name="Kim H.J."/>
            <person name="Triplett B.A."/>
        </authorList>
    </citation>
    <scope>NUCLEOTIDE SEQUENCE [LARGE SCALE GENOMIC DNA]</scope>
    <source>
        <strain evidence="2 3">DSM 13116</strain>
    </source>
</reference>
<proteinExistence type="predicted"/>
<evidence type="ECO:0000313" key="2">
    <source>
        <dbReference type="EMBL" id="SNS29724.1"/>
    </source>
</evidence>
<feature type="non-terminal residue" evidence="2">
    <location>
        <position position="1"/>
    </location>
</feature>
<accession>A0A239DCY9</accession>
<dbReference type="Gene3D" id="2.180.10.10">
    <property type="entry name" value="RHS repeat-associated core"/>
    <property type="match status" value="1"/>
</dbReference>
<protein>
    <submittedName>
        <fullName evidence="2">RHS repeat-associated core domain-containing protein</fullName>
    </submittedName>
</protein>
<name>A0A239DCY9_9BACT</name>
<organism evidence="2 3">
    <name type="scientific">Humidesulfovibrio mexicanus</name>
    <dbReference type="NCBI Taxonomy" id="147047"/>
    <lineage>
        <taxon>Bacteria</taxon>
        <taxon>Pseudomonadati</taxon>
        <taxon>Thermodesulfobacteriota</taxon>
        <taxon>Desulfovibrionia</taxon>
        <taxon>Desulfovibrionales</taxon>
        <taxon>Desulfovibrionaceae</taxon>
        <taxon>Humidesulfovibrio</taxon>
    </lineage>
</organism>
<dbReference type="EMBL" id="FZOC01000015">
    <property type="protein sequence ID" value="SNS29724.1"/>
    <property type="molecule type" value="Genomic_DNA"/>
</dbReference>
<sequence>DYDADTGRFTALDPLGAKGGDRDWYGYCVDDPVNRVDVWGLNAIALPGPFGIPLPPVFIPGTQENDEFTKGTLNVLKGLDDAWSGPVEPDSDPNTYESEHTSNRNPSNRKKHEKGQARKQQAKSGEKKNKHPDWRINQNKRHKDQSVEGSPDKGGFVDTGDTNRTEDNV</sequence>
<evidence type="ECO:0000256" key="1">
    <source>
        <dbReference type="SAM" id="MobiDB-lite"/>
    </source>
</evidence>
<gene>
    <name evidence="2" type="ORF">SAMN04488503_0188</name>
</gene>